<dbReference type="GeneID" id="22914323"/>
<keyword evidence="2" id="KW-1185">Reference proteome</keyword>
<dbReference type="EMBL" id="AFNH02000919">
    <property type="protein sequence ID" value="EZG52127.1"/>
    <property type="molecule type" value="Genomic_DNA"/>
</dbReference>
<protein>
    <submittedName>
        <fullName evidence="1">Uncharacterized protein</fullName>
    </submittedName>
</protein>
<evidence type="ECO:0000313" key="2">
    <source>
        <dbReference type="Proteomes" id="UP000019763"/>
    </source>
</evidence>
<sequence>MGVDRKGVAEDRLPSSKTVELSVVENAIQILAKRTCGDPKVEDVVKTYKSTAASTGTWFTLFEGLPPAAIIEAHPQPDISGAVDIATVTFRTAQKDVKHGLSAIALSQLGLSTFDSNAVFRVI</sequence>
<dbReference type="VEuPathDB" id="CryptoDB:GNI_123100"/>
<evidence type="ECO:0000313" key="1">
    <source>
        <dbReference type="EMBL" id="EZG52127.1"/>
    </source>
</evidence>
<comment type="caution">
    <text evidence="1">The sequence shown here is derived from an EMBL/GenBank/DDBJ whole genome shotgun (WGS) entry which is preliminary data.</text>
</comment>
<reference evidence="1" key="1">
    <citation type="submission" date="2013-12" db="EMBL/GenBank/DDBJ databases">
        <authorList>
            <person name="Omoto C.K."/>
            <person name="Sibley D."/>
            <person name="Venepally P."/>
            <person name="Hadjithomas M."/>
            <person name="Karamycheva S."/>
            <person name="Brunk B."/>
            <person name="Roos D."/>
            <person name="Caler E."/>
            <person name="Lorenzi H."/>
        </authorList>
    </citation>
    <scope>NUCLEOTIDE SEQUENCE</scope>
</reference>
<gene>
    <name evidence="1" type="ORF">GNI_123100</name>
</gene>
<dbReference type="Proteomes" id="UP000019763">
    <property type="component" value="Unassembled WGS sequence"/>
</dbReference>
<accession>A0A023B2E6</accession>
<proteinExistence type="predicted"/>
<dbReference type="AlphaFoldDB" id="A0A023B2E6"/>
<dbReference type="RefSeq" id="XP_011131902.1">
    <property type="nucleotide sequence ID" value="XM_011133600.1"/>
</dbReference>
<organism evidence="1 2">
    <name type="scientific">Gregarina niphandrodes</name>
    <name type="common">Septate eugregarine</name>
    <dbReference type="NCBI Taxonomy" id="110365"/>
    <lineage>
        <taxon>Eukaryota</taxon>
        <taxon>Sar</taxon>
        <taxon>Alveolata</taxon>
        <taxon>Apicomplexa</taxon>
        <taxon>Conoidasida</taxon>
        <taxon>Gregarinasina</taxon>
        <taxon>Eugregarinorida</taxon>
        <taxon>Gregarinidae</taxon>
        <taxon>Gregarina</taxon>
    </lineage>
</organism>
<name>A0A023B2E6_GRENI</name>